<protein>
    <submittedName>
        <fullName evidence="1">Uncharacterized protein</fullName>
    </submittedName>
</protein>
<organism evidence="1">
    <name type="scientific">uncultured Caudovirales phage</name>
    <dbReference type="NCBI Taxonomy" id="2100421"/>
    <lineage>
        <taxon>Viruses</taxon>
        <taxon>Duplodnaviria</taxon>
        <taxon>Heunggongvirae</taxon>
        <taxon>Uroviricota</taxon>
        <taxon>Caudoviricetes</taxon>
        <taxon>Peduoviridae</taxon>
        <taxon>Maltschvirus</taxon>
        <taxon>Maltschvirus maltsch</taxon>
    </lineage>
</organism>
<proteinExistence type="predicted"/>
<reference evidence="1" key="1">
    <citation type="submission" date="2020-04" db="EMBL/GenBank/DDBJ databases">
        <authorList>
            <person name="Chiriac C."/>
            <person name="Salcher M."/>
            <person name="Ghai R."/>
            <person name="Kavagutti S V."/>
        </authorList>
    </citation>
    <scope>NUCLEOTIDE SEQUENCE</scope>
</reference>
<name>A0A6J5L1G7_9CAUD</name>
<accession>A0A6J5L1G7</accession>
<gene>
    <name evidence="1" type="ORF">UFOVP84_204</name>
</gene>
<sequence length="56" mass="6405">MVTLVLIYSLRSIYNHNIDSIIVPNLKVPACQALGTKITQDLKHMNPDIEINFYCE</sequence>
<evidence type="ECO:0000313" key="1">
    <source>
        <dbReference type="EMBL" id="CAB4127472.1"/>
    </source>
</evidence>
<dbReference type="EMBL" id="LR796208">
    <property type="protein sequence ID" value="CAB4127472.1"/>
    <property type="molecule type" value="Genomic_DNA"/>
</dbReference>